<protein>
    <submittedName>
        <fullName evidence="2">Uncharacterized protein</fullName>
    </submittedName>
</protein>
<dbReference type="AlphaFoldDB" id="A0A0A8ZPP2"/>
<reference evidence="2" key="1">
    <citation type="submission" date="2014-09" db="EMBL/GenBank/DDBJ databases">
        <authorList>
            <person name="Magalhaes I.L.F."/>
            <person name="Oliveira U."/>
            <person name="Santos F.R."/>
            <person name="Vidigal T.H.D.A."/>
            <person name="Brescovit A.D."/>
            <person name="Santos A.J."/>
        </authorList>
    </citation>
    <scope>NUCLEOTIDE SEQUENCE</scope>
    <source>
        <tissue evidence="2">Shoot tissue taken approximately 20 cm above the soil surface</tissue>
    </source>
</reference>
<name>A0A0A8ZPP2_ARUDO</name>
<sequence>MQYQGMFHVETTSQVLGSSPYSSGNTWMDYGGMQDVVGISQLFGAPLPSQPTQYNTVEPYGTELPRQERHVSY</sequence>
<dbReference type="EMBL" id="GBRH01258272">
    <property type="protein sequence ID" value="JAD39623.1"/>
    <property type="molecule type" value="Transcribed_RNA"/>
</dbReference>
<accession>A0A0A8ZPP2</accession>
<evidence type="ECO:0000313" key="2">
    <source>
        <dbReference type="EMBL" id="JAD39623.1"/>
    </source>
</evidence>
<organism evidence="2">
    <name type="scientific">Arundo donax</name>
    <name type="common">Giant reed</name>
    <name type="synonym">Donax arundinaceus</name>
    <dbReference type="NCBI Taxonomy" id="35708"/>
    <lineage>
        <taxon>Eukaryota</taxon>
        <taxon>Viridiplantae</taxon>
        <taxon>Streptophyta</taxon>
        <taxon>Embryophyta</taxon>
        <taxon>Tracheophyta</taxon>
        <taxon>Spermatophyta</taxon>
        <taxon>Magnoliopsida</taxon>
        <taxon>Liliopsida</taxon>
        <taxon>Poales</taxon>
        <taxon>Poaceae</taxon>
        <taxon>PACMAD clade</taxon>
        <taxon>Arundinoideae</taxon>
        <taxon>Arundineae</taxon>
        <taxon>Arundo</taxon>
    </lineage>
</organism>
<proteinExistence type="predicted"/>
<reference evidence="2" key="2">
    <citation type="journal article" date="2015" name="Data Brief">
        <title>Shoot transcriptome of the giant reed, Arundo donax.</title>
        <authorList>
            <person name="Barrero R.A."/>
            <person name="Guerrero F.D."/>
            <person name="Moolhuijzen P."/>
            <person name="Goolsby J.A."/>
            <person name="Tidwell J."/>
            <person name="Bellgard S.E."/>
            <person name="Bellgard M.I."/>
        </authorList>
    </citation>
    <scope>NUCLEOTIDE SEQUENCE</scope>
    <source>
        <tissue evidence="2">Shoot tissue taken approximately 20 cm above the soil surface</tissue>
    </source>
</reference>
<feature type="region of interest" description="Disordered" evidence="1">
    <location>
        <begin position="50"/>
        <end position="73"/>
    </location>
</feature>
<evidence type="ECO:0000256" key="1">
    <source>
        <dbReference type="SAM" id="MobiDB-lite"/>
    </source>
</evidence>